<dbReference type="OrthoDB" id="10461380at2759"/>
<keyword evidence="2" id="KW-1185">Reference proteome</keyword>
<dbReference type="Proteomes" id="UP001152320">
    <property type="component" value="Chromosome 13"/>
</dbReference>
<comment type="caution">
    <text evidence="1">The sequence shown here is derived from an EMBL/GenBank/DDBJ whole genome shotgun (WGS) entry which is preliminary data.</text>
</comment>
<name>A0A9Q1BP84_HOLLE</name>
<accession>A0A9Q1BP84</accession>
<dbReference type="EMBL" id="JAIZAY010000013">
    <property type="protein sequence ID" value="KAJ8030292.1"/>
    <property type="molecule type" value="Genomic_DNA"/>
</dbReference>
<protein>
    <submittedName>
        <fullName evidence="1">Uncharacterized protein</fullName>
    </submittedName>
</protein>
<evidence type="ECO:0000313" key="2">
    <source>
        <dbReference type="Proteomes" id="UP001152320"/>
    </source>
</evidence>
<gene>
    <name evidence="1" type="ORF">HOLleu_26659</name>
</gene>
<dbReference type="AlphaFoldDB" id="A0A9Q1BP84"/>
<reference evidence="1" key="1">
    <citation type="submission" date="2021-10" db="EMBL/GenBank/DDBJ databases">
        <title>Tropical sea cucumber genome reveals ecological adaptation and Cuvierian tubules defense mechanism.</title>
        <authorList>
            <person name="Chen T."/>
        </authorList>
    </citation>
    <scope>NUCLEOTIDE SEQUENCE</scope>
    <source>
        <strain evidence="1">Nanhai2018</strain>
        <tissue evidence="1">Muscle</tissue>
    </source>
</reference>
<evidence type="ECO:0000313" key="1">
    <source>
        <dbReference type="EMBL" id="KAJ8030292.1"/>
    </source>
</evidence>
<proteinExistence type="predicted"/>
<organism evidence="1 2">
    <name type="scientific">Holothuria leucospilota</name>
    <name type="common">Black long sea cucumber</name>
    <name type="synonym">Mertensiothuria leucospilota</name>
    <dbReference type="NCBI Taxonomy" id="206669"/>
    <lineage>
        <taxon>Eukaryota</taxon>
        <taxon>Metazoa</taxon>
        <taxon>Echinodermata</taxon>
        <taxon>Eleutherozoa</taxon>
        <taxon>Echinozoa</taxon>
        <taxon>Holothuroidea</taxon>
        <taxon>Aspidochirotacea</taxon>
        <taxon>Aspidochirotida</taxon>
        <taxon>Holothuriidae</taxon>
        <taxon>Holothuria</taxon>
    </lineage>
</organism>
<sequence>MWDLMTVDLCDESLSIHGMEFAVVIPLLTDHPDGNPHYSLALKNFYERGRGDIPKPNIAFPYVPVDEITRRDNSVIVRNGSEEIHLSFERHTYRCKPVDPEVRHEFDEYVDQDLQFGVTEPNFSFCDRHPVENRYCAISQSIKCKVHRSSPNICQTSWKTPSKESCDTPVQIVKVTPGFRDMMLLGAGEIEIIATESYSGNFSLGLKYPCIE</sequence>